<name>A0AAD5R1R5_PARTN</name>
<organism evidence="2 3">
    <name type="scientific">Parelaphostrongylus tenuis</name>
    <name type="common">Meningeal worm</name>
    <dbReference type="NCBI Taxonomy" id="148309"/>
    <lineage>
        <taxon>Eukaryota</taxon>
        <taxon>Metazoa</taxon>
        <taxon>Ecdysozoa</taxon>
        <taxon>Nematoda</taxon>
        <taxon>Chromadorea</taxon>
        <taxon>Rhabditida</taxon>
        <taxon>Rhabditina</taxon>
        <taxon>Rhabditomorpha</taxon>
        <taxon>Strongyloidea</taxon>
        <taxon>Metastrongylidae</taxon>
        <taxon>Parelaphostrongylus</taxon>
    </lineage>
</organism>
<proteinExistence type="predicted"/>
<sequence>MIVLTAATELKQCLKKHNYSIFEKFVTLIAYVRFDVLGASEPHALQLTSAQLQSCDHKLEKEEITNIVHTNPKNQHLSRVANRSSKKLNIRNQHRRRSKGT</sequence>
<keyword evidence="3" id="KW-1185">Reference proteome</keyword>
<evidence type="ECO:0000256" key="1">
    <source>
        <dbReference type="SAM" id="MobiDB-lite"/>
    </source>
</evidence>
<protein>
    <submittedName>
        <fullName evidence="2">Uncharacterized protein</fullName>
    </submittedName>
</protein>
<accession>A0AAD5R1R5</accession>
<comment type="caution">
    <text evidence="2">The sequence shown here is derived from an EMBL/GenBank/DDBJ whole genome shotgun (WGS) entry which is preliminary data.</text>
</comment>
<dbReference type="AlphaFoldDB" id="A0AAD5R1R5"/>
<feature type="compositionally biased region" description="Polar residues" evidence="1">
    <location>
        <begin position="70"/>
        <end position="83"/>
    </location>
</feature>
<evidence type="ECO:0000313" key="2">
    <source>
        <dbReference type="EMBL" id="KAJ1367841.1"/>
    </source>
</evidence>
<evidence type="ECO:0000313" key="3">
    <source>
        <dbReference type="Proteomes" id="UP001196413"/>
    </source>
</evidence>
<feature type="region of interest" description="Disordered" evidence="1">
    <location>
        <begin position="70"/>
        <end position="101"/>
    </location>
</feature>
<reference evidence="2" key="1">
    <citation type="submission" date="2021-06" db="EMBL/GenBank/DDBJ databases">
        <title>Parelaphostrongylus tenuis whole genome reference sequence.</title>
        <authorList>
            <person name="Garwood T.J."/>
            <person name="Larsen P.A."/>
            <person name="Fountain-Jones N.M."/>
            <person name="Garbe J.R."/>
            <person name="Macchietto M.G."/>
            <person name="Kania S.A."/>
            <person name="Gerhold R.W."/>
            <person name="Richards J.E."/>
            <person name="Wolf T.M."/>
        </authorList>
    </citation>
    <scope>NUCLEOTIDE SEQUENCE</scope>
    <source>
        <strain evidence="2">MNPRO001-30</strain>
        <tissue evidence="2">Meninges</tissue>
    </source>
</reference>
<dbReference type="Proteomes" id="UP001196413">
    <property type="component" value="Unassembled WGS sequence"/>
</dbReference>
<gene>
    <name evidence="2" type="ORF">KIN20_028844</name>
</gene>
<dbReference type="EMBL" id="JAHQIW010006015">
    <property type="protein sequence ID" value="KAJ1367841.1"/>
    <property type="molecule type" value="Genomic_DNA"/>
</dbReference>
<feature type="compositionally biased region" description="Basic residues" evidence="1">
    <location>
        <begin position="84"/>
        <end position="101"/>
    </location>
</feature>